<feature type="signal peptide" evidence="3">
    <location>
        <begin position="1"/>
        <end position="16"/>
    </location>
</feature>
<dbReference type="PANTHER" id="PTHR46344">
    <property type="entry name" value="OS02G0202900 PROTEIN"/>
    <property type="match status" value="1"/>
</dbReference>
<evidence type="ECO:0000313" key="8">
    <source>
        <dbReference type="Proteomes" id="UP000663852"/>
    </source>
</evidence>
<dbReference type="Pfam" id="PF00024">
    <property type="entry name" value="PAN_1"/>
    <property type="match status" value="1"/>
</dbReference>
<sequence>MCFLFIFILLIHSIDAIILTQIHRSSLYQANSSCTLLENVTLPRNASIQTCIWKCVHQDNCKTAVYYHDNQTCLLFGENCQVGIITSSKNTRVSVICYRTTQDTYCQAPVTTTAFATTMSPEQNWTRTGNMSVARYVHAAAILSDGKILVTGGRNGNSYLNSAELYDPSTGNWTITANMNVARGYHTASTLSNGKVLVTGGDGGPSLNSAELYDPSTGNWTITGNMNVARQHHTASILSDGKILVTGGRDGGPSLNSAELYDPSTGNWTITANMNVARQHHTASILSDGKILVTGGQGSGSCLNSAELY</sequence>
<feature type="domain" description="Apple" evidence="4">
    <location>
        <begin position="44"/>
        <end position="82"/>
    </location>
</feature>
<dbReference type="Proteomes" id="UP000663828">
    <property type="component" value="Unassembled WGS sequence"/>
</dbReference>
<dbReference type="EMBL" id="CAJNOJ010000534">
    <property type="protein sequence ID" value="CAF1478336.1"/>
    <property type="molecule type" value="Genomic_DNA"/>
</dbReference>
<dbReference type="OrthoDB" id="45365at2759"/>
<accession>A0A815RJ55</accession>
<dbReference type="InterPro" id="IPR015915">
    <property type="entry name" value="Kelch-typ_b-propeller"/>
</dbReference>
<dbReference type="EMBL" id="CAJNOR010001424">
    <property type="protein sequence ID" value="CAF1140521.1"/>
    <property type="molecule type" value="Genomic_DNA"/>
</dbReference>
<organism evidence="6 8">
    <name type="scientific">Adineta ricciae</name>
    <name type="common">Rotifer</name>
    <dbReference type="NCBI Taxonomy" id="249248"/>
    <lineage>
        <taxon>Eukaryota</taxon>
        <taxon>Metazoa</taxon>
        <taxon>Spiralia</taxon>
        <taxon>Gnathifera</taxon>
        <taxon>Rotifera</taxon>
        <taxon>Eurotatoria</taxon>
        <taxon>Bdelloidea</taxon>
        <taxon>Adinetida</taxon>
        <taxon>Adinetidae</taxon>
        <taxon>Adineta</taxon>
    </lineage>
</organism>
<keyword evidence="3" id="KW-0732">Signal</keyword>
<feature type="chain" id="PRO_5036228660" description="Apple domain-containing protein" evidence="3">
    <location>
        <begin position="17"/>
        <end position="309"/>
    </location>
</feature>
<dbReference type="InterPro" id="IPR006652">
    <property type="entry name" value="Kelch_1"/>
</dbReference>
<dbReference type="Gene3D" id="2.120.10.80">
    <property type="entry name" value="Kelch-type beta propeller"/>
    <property type="match status" value="1"/>
</dbReference>
<evidence type="ECO:0000256" key="1">
    <source>
        <dbReference type="ARBA" id="ARBA00022441"/>
    </source>
</evidence>
<dbReference type="SUPFAM" id="SSF57414">
    <property type="entry name" value="Hairpin loop containing domain-like"/>
    <property type="match status" value="1"/>
</dbReference>
<evidence type="ECO:0000313" key="7">
    <source>
        <dbReference type="Proteomes" id="UP000663828"/>
    </source>
</evidence>
<keyword evidence="2" id="KW-0677">Repeat</keyword>
<dbReference type="Pfam" id="PF01344">
    <property type="entry name" value="Kelch_1"/>
    <property type="match status" value="3"/>
</dbReference>
<keyword evidence="7" id="KW-1185">Reference proteome</keyword>
<dbReference type="InterPro" id="IPR003609">
    <property type="entry name" value="Pan_app"/>
</dbReference>
<dbReference type="PANTHER" id="PTHR46344:SF27">
    <property type="entry name" value="KELCH REPEAT SUPERFAMILY PROTEIN"/>
    <property type="match status" value="1"/>
</dbReference>
<evidence type="ECO:0000256" key="3">
    <source>
        <dbReference type="SAM" id="SignalP"/>
    </source>
</evidence>
<dbReference type="Proteomes" id="UP000663852">
    <property type="component" value="Unassembled WGS sequence"/>
</dbReference>
<keyword evidence="1" id="KW-0880">Kelch repeat</keyword>
<reference evidence="6" key="1">
    <citation type="submission" date="2021-02" db="EMBL/GenBank/DDBJ databases">
        <authorList>
            <person name="Nowell W R."/>
        </authorList>
    </citation>
    <scope>NUCLEOTIDE SEQUENCE</scope>
</reference>
<name>A0A815RJ55_ADIRI</name>
<evidence type="ECO:0000259" key="4">
    <source>
        <dbReference type="Pfam" id="PF00024"/>
    </source>
</evidence>
<evidence type="ECO:0000256" key="2">
    <source>
        <dbReference type="ARBA" id="ARBA00022737"/>
    </source>
</evidence>
<evidence type="ECO:0000313" key="5">
    <source>
        <dbReference type="EMBL" id="CAF1140521.1"/>
    </source>
</evidence>
<gene>
    <name evidence="6" type="ORF">EDS130_LOCUS41268</name>
    <name evidence="5" type="ORF">XAT740_LOCUS20395</name>
</gene>
<dbReference type="SUPFAM" id="SSF117281">
    <property type="entry name" value="Kelch motif"/>
    <property type="match status" value="1"/>
</dbReference>
<proteinExistence type="predicted"/>
<evidence type="ECO:0000313" key="6">
    <source>
        <dbReference type="EMBL" id="CAF1478336.1"/>
    </source>
</evidence>
<protein>
    <recommendedName>
        <fullName evidence="4">Apple domain-containing protein</fullName>
    </recommendedName>
</protein>
<dbReference type="SMART" id="SM00612">
    <property type="entry name" value="Kelch"/>
    <property type="match status" value="3"/>
</dbReference>
<comment type="caution">
    <text evidence="6">The sequence shown here is derived from an EMBL/GenBank/DDBJ whole genome shotgun (WGS) entry which is preliminary data.</text>
</comment>
<dbReference type="AlphaFoldDB" id="A0A815RJ55"/>